<dbReference type="EMBL" id="JAACJJ010000044">
    <property type="protein sequence ID" value="KAF5314491.1"/>
    <property type="molecule type" value="Genomic_DNA"/>
</dbReference>
<evidence type="ECO:0000313" key="3">
    <source>
        <dbReference type="EMBL" id="KAF5314491.1"/>
    </source>
</evidence>
<sequence length="308" mass="34515">MGLGGHAEVHDGELAALMMGITVAVDESKKNLIIKHIHIFSDNTSALSTIYDPKATAGQLYKHTFHMKTTTFLDSDDDHRLSISWCPSHCGVAGNERADELAKQATRLTWSSPISTSRTNALRCAALTTQREWMREWKRSEKQGWFAIADRFQPSLKPTKCAKHLRNRREIFGRTVQARTGHAYTGEFRRRFLPTEPFRCPCDNQTIETREHIITSCPRYEEHCNILRKVTPSIALSEIFGTQEGIEALAGFLELSGAFTRNGKPRPSADYNLHEAPPPPQDPENPFDNDTTSLAGEIPASIPPLDFG</sequence>
<dbReference type="CDD" id="cd09276">
    <property type="entry name" value="Rnase_HI_RT_non_LTR"/>
    <property type="match status" value="1"/>
</dbReference>
<dbReference type="Proteomes" id="UP000567179">
    <property type="component" value="Unassembled WGS sequence"/>
</dbReference>
<dbReference type="GO" id="GO:0004523">
    <property type="term" value="F:RNA-DNA hybrid ribonuclease activity"/>
    <property type="evidence" value="ECO:0007669"/>
    <property type="project" value="InterPro"/>
</dbReference>
<dbReference type="InterPro" id="IPR036397">
    <property type="entry name" value="RNaseH_sf"/>
</dbReference>
<evidence type="ECO:0000313" key="4">
    <source>
        <dbReference type="Proteomes" id="UP000567179"/>
    </source>
</evidence>
<feature type="domain" description="RNase H type-1" evidence="2">
    <location>
        <begin position="1"/>
        <end position="107"/>
    </location>
</feature>
<reference evidence="3 4" key="1">
    <citation type="journal article" date="2020" name="ISME J.">
        <title>Uncovering the hidden diversity of litter-decomposition mechanisms in mushroom-forming fungi.</title>
        <authorList>
            <person name="Floudas D."/>
            <person name="Bentzer J."/>
            <person name="Ahren D."/>
            <person name="Johansson T."/>
            <person name="Persson P."/>
            <person name="Tunlid A."/>
        </authorList>
    </citation>
    <scope>NUCLEOTIDE SEQUENCE [LARGE SCALE GENOMIC DNA]</scope>
    <source>
        <strain evidence="3 4">CBS 101986</strain>
    </source>
</reference>
<accession>A0A8H5B1A8</accession>
<dbReference type="InterPro" id="IPR012337">
    <property type="entry name" value="RNaseH-like_sf"/>
</dbReference>
<evidence type="ECO:0000256" key="1">
    <source>
        <dbReference type="SAM" id="MobiDB-lite"/>
    </source>
</evidence>
<gene>
    <name evidence="3" type="ORF">D9619_011971</name>
</gene>
<name>A0A8H5B1A8_9AGAR</name>
<protein>
    <recommendedName>
        <fullName evidence="2">RNase H type-1 domain-containing protein</fullName>
    </recommendedName>
</protein>
<comment type="caution">
    <text evidence="3">The sequence shown here is derived from an EMBL/GenBank/DDBJ whole genome shotgun (WGS) entry which is preliminary data.</text>
</comment>
<dbReference type="InterPro" id="IPR002156">
    <property type="entry name" value="RNaseH_domain"/>
</dbReference>
<feature type="region of interest" description="Disordered" evidence="1">
    <location>
        <begin position="263"/>
        <end position="308"/>
    </location>
</feature>
<keyword evidence="4" id="KW-1185">Reference proteome</keyword>
<dbReference type="Gene3D" id="3.30.420.10">
    <property type="entry name" value="Ribonuclease H-like superfamily/Ribonuclease H"/>
    <property type="match status" value="1"/>
</dbReference>
<proteinExistence type="predicted"/>
<dbReference type="OrthoDB" id="3230070at2759"/>
<dbReference type="SUPFAM" id="SSF53098">
    <property type="entry name" value="Ribonuclease H-like"/>
    <property type="match status" value="1"/>
</dbReference>
<dbReference type="Pfam" id="PF00075">
    <property type="entry name" value="RNase_H"/>
    <property type="match status" value="1"/>
</dbReference>
<dbReference type="PROSITE" id="PS50879">
    <property type="entry name" value="RNASE_H_1"/>
    <property type="match status" value="1"/>
</dbReference>
<dbReference type="GO" id="GO:0003676">
    <property type="term" value="F:nucleic acid binding"/>
    <property type="evidence" value="ECO:0007669"/>
    <property type="project" value="InterPro"/>
</dbReference>
<dbReference type="AlphaFoldDB" id="A0A8H5B1A8"/>
<organism evidence="3 4">
    <name type="scientific">Psilocybe cf. subviscida</name>
    <dbReference type="NCBI Taxonomy" id="2480587"/>
    <lineage>
        <taxon>Eukaryota</taxon>
        <taxon>Fungi</taxon>
        <taxon>Dikarya</taxon>
        <taxon>Basidiomycota</taxon>
        <taxon>Agaricomycotina</taxon>
        <taxon>Agaricomycetes</taxon>
        <taxon>Agaricomycetidae</taxon>
        <taxon>Agaricales</taxon>
        <taxon>Agaricineae</taxon>
        <taxon>Strophariaceae</taxon>
        <taxon>Psilocybe</taxon>
    </lineage>
</organism>
<evidence type="ECO:0000259" key="2">
    <source>
        <dbReference type="PROSITE" id="PS50879"/>
    </source>
</evidence>